<feature type="region of interest" description="Disordered" evidence="1">
    <location>
        <begin position="328"/>
        <end position="373"/>
    </location>
</feature>
<evidence type="ECO:0000313" key="4">
    <source>
        <dbReference type="Proteomes" id="UP000825935"/>
    </source>
</evidence>
<feature type="compositionally biased region" description="Basic and acidic residues" evidence="1">
    <location>
        <begin position="361"/>
        <end position="370"/>
    </location>
</feature>
<dbReference type="InterPro" id="IPR040441">
    <property type="entry name" value="CFA20/CFAP20DC"/>
</dbReference>
<feature type="compositionally biased region" description="Polar residues" evidence="1">
    <location>
        <begin position="347"/>
        <end position="360"/>
    </location>
</feature>
<feature type="domain" description="CFA20" evidence="2">
    <location>
        <begin position="25"/>
        <end position="99"/>
    </location>
</feature>
<name>A0A8T2SJ13_CERRI</name>
<dbReference type="Pfam" id="PF05018">
    <property type="entry name" value="CFA20_dom"/>
    <property type="match status" value="1"/>
</dbReference>
<evidence type="ECO:0000259" key="2">
    <source>
        <dbReference type="Pfam" id="PF05018"/>
    </source>
</evidence>
<gene>
    <name evidence="3" type="ORF">KP509_20G089200</name>
</gene>
<dbReference type="AlphaFoldDB" id="A0A8T2SJ13"/>
<dbReference type="Proteomes" id="UP000825935">
    <property type="component" value="Chromosome 20"/>
</dbReference>
<dbReference type="PANTHER" id="PTHR12458">
    <property type="entry name" value="ORF PROTEIN"/>
    <property type="match status" value="1"/>
</dbReference>
<dbReference type="EMBL" id="CM035425">
    <property type="protein sequence ID" value="KAH7332472.1"/>
    <property type="molecule type" value="Genomic_DNA"/>
</dbReference>
<comment type="caution">
    <text evidence="3">The sequence shown here is derived from an EMBL/GenBank/DDBJ whole genome shotgun (WGS) entry which is preliminary data.</text>
</comment>
<dbReference type="InterPro" id="IPR007714">
    <property type="entry name" value="CFA20_dom"/>
</dbReference>
<accession>A0A8T2SJ13</accession>
<reference evidence="3" key="1">
    <citation type="submission" date="2021-08" db="EMBL/GenBank/DDBJ databases">
        <title>WGS assembly of Ceratopteris richardii.</title>
        <authorList>
            <person name="Marchant D.B."/>
            <person name="Chen G."/>
            <person name="Jenkins J."/>
            <person name="Shu S."/>
            <person name="Leebens-Mack J."/>
            <person name="Grimwood J."/>
            <person name="Schmutz J."/>
            <person name="Soltis P."/>
            <person name="Soltis D."/>
            <person name="Chen Z.-H."/>
        </authorList>
    </citation>
    <scope>NUCLEOTIDE SEQUENCE</scope>
    <source>
        <strain evidence="3">Whitten #5841</strain>
        <tissue evidence="3">Leaf</tissue>
    </source>
</reference>
<dbReference type="OrthoDB" id="10261083at2759"/>
<keyword evidence="4" id="KW-1185">Reference proteome</keyword>
<organism evidence="3 4">
    <name type="scientific">Ceratopteris richardii</name>
    <name type="common">Triangle waterfern</name>
    <dbReference type="NCBI Taxonomy" id="49495"/>
    <lineage>
        <taxon>Eukaryota</taxon>
        <taxon>Viridiplantae</taxon>
        <taxon>Streptophyta</taxon>
        <taxon>Embryophyta</taxon>
        <taxon>Tracheophyta</taxon>
        <taxon>Polypodiopsida</taxon>
        <taxon>Polypodiidae</taxon>
        <taxon>Polypodiales</taxon>
        <taxon>Pteridineae</taxon>
        <taxon>Pteridaceae</taxon>
        <taxon>Parkerioideae</taxon>
        <taxon>Ceratopteris</taxon>
    </lineage>
</organism>
<evidence type="ECO:0000313" key="3">
    <source>
        <dbReference type="EMBL" id="KAH7332472.1"/>
    </source>
</evidence>
<protein>
    <recommendedName>
        <fullName evidence="2">CFA20 domain-containing protein</fullName>
    </recommendedName>
</protein>
<sequence>MCAHEQTLLICNFHLPQELFLIPLQGSNPVSNCKLFGKSVQKVYDKAVKGYVYNCSSMSSKIQLPKDEKTGLQLVQPYLVLQIFVPQGHQFSFELRSLDAIVLGPVCKLRKIFTSRKCPAQSVLEAKEIEECLPAEHAFLAGVDAPVQVIDTPKIQKLLGITSDFGGTNLSGASLRVAERKRCTMDGHMDVAFGSTVRTNHTTNCRGVEPRTESYPAKVIERQAIAKNMKASRDKIYSSQKKVAASDIEGQSSFKVLNQKALSYPGICHSGGTPIFSVQDEFIANNFVAPEENSVDVCLNLTSKHGRKMKRLNMIKELEISKGFRVMRSSQRERGNSRDSREPEVELQQQASPSKLCNSSNRDDTLDHDQVSQNSAERGCIANGGFNLFSTGKDVLPLLETGSTLFSRDV</sequence>
<evidence type="ECO:0000256" key="1">
    <source>
        <dbReference type="SAM" id="MobiDB-lite"/>
    </source>
</evidence>
<proteinExistence type="predicted"/>
<feature type="compositionally biased region" description="Basic and acidic residues" evidence="1">
    <location>
        <begin position="330"/>
        <end position="344"/>
    </location>
</feature>